<dbReference type="SUPFAM" id="SSF47384">
    <property type="entry name" value="Homodimeric domain of signal transducing histidine kinase"/>
    <property type="match status" value="1"/>
</dbReference>
<dbReference type="OrthoDB" id="9815750at2"/>
<dbReference type="InterPro" id="IPR004358">
    <property type="entry name" value="Sig_transdc_His_kin-like_C"/>
</dbReference>
<evidence type="ECO:0000256" key="2">
    <source>
        <dbReference type="ARBA" id="ARBA00012438"/>
    </source>
</evidence>
<dbReference type="FunFam" id="3.30.565.10:FF:000006">
    <property type="entry name" value="Sensor histidine kinase WalK"/>
    <property type="match status" value="1"/>
</dbReference>
<dbReference type="CDD" id="cd00082">
    <property type="entry name" value="HisKA"/>
    <property type="match status" value="1"/>
</dbReference>
<evidence type="ECO:0000313" key="11">
    <source>
        <dbReference type="Proteomes" id="UP000290253"/>
    </source>
</evidence>
<dbReference type="EMBL" id="SDMK01000003">
    <property type="protein sequence ID" value="RXS94323.1"/>
    <property type="molecule type" value="Genomic_DNA"/>
</dbReference>
<organism evidence="10 11">
    <name type="scientific">Silvibacterium dinghuense</name>
    <dbReference type="NCBI Taxonomy" id="1560006"/>
    <lineage>
        <taxon>Bacteria</taxon>
        <taxon>Pseudomonadati</taxon>
        <taxon>Acidobacteriota</taxon>
        <taxon>Terriglobia</taxon>
        <taxon>Terriglobales</taxon>
        <taxon>Acidobacteriaceae</taxon>
        <taxon>Silvibacterium</taxon>
    </lineage>
</organism>
<dbReference type="Pfam" id="PF00989">
    <property type="entry name" value="PAS"/>
    <property type="match status" value="2"/>
</dbReference>
<dbReference type="Pfam" id="PF13426">
    <property type="entry name" value="PAS_9"/>
    <property type="match status" value="1"/>
</dbReference>
<dbReference type="PRINTS" id="PR00344">
    <property type="entry name" value="BCTRLSENSOR"/>
</dbReference>
<comment type="catalytic activity">
    <reaction evidence="1">
        <text>ATP + protein L-histidine = ADP + protein N-phospho-L-histidine.</text>
        <dbReference type="EC" id="2.7.13.3"/>
    </reaction>
</comment>
<dbReference type="InterPro" id="IPR000014">
    <property type="entry name" value="PAS"/>
</dbReference>
<dbReference type="SMART" id="SM00388">
    <property type="entry name" value="HisKA"/>
    <property type="match status" value="1"/>
</dbReference>
<evidence type="ECO:0000259" key="9">
    <source>
        <dbReference type="PROSITE" id="PS50112"/>
    </source>
</evidence>
<reference evidence="10 11" key="1">
    <citation type="journal article" date="2016" name="Int. J. Syst. Evol. Microbiol.">
        <title>Acidipila dinghuensis sp. nov., an acidobacterium isolated from forest soil.</title>
        <authorList>
            <person name="Jiang Y.W."/>
            <person name="Wang J."/>
            <person name="Chen M.H."/>
            <person name="Lv Y.Y."/>
            <person name="Qiu L.H."/>
        </authorList>
    </citation>
    <scope>NUCLEOTIDE SEQUENCE [LARGE SCALE GENOMIC DNA]</scope>
    <source>
        <strain evidence="10 11">DHOF10</strain>
    </source>
</reference>
<evidence type="ECO:0000256" key="5">
    <source>
        <dbReference type="ARBA" id="ARBA00022777"/>
    </source>
</evidence>
<dbReference type="Gene3D" id="3.30.565.10">
    <property type="entry name" value="Histidine kinase-like ATPase, C-terminal domain"/>
    <property type="match status" value="1"/>
</dbReference>
<dbReference type="InterPro" id="IPR005467">
    <property type="entry name" value="His_kinase_dom"/>
</dbReference>
<proteinExistence type="predicted"/>
<dbReference type="Pfam" id="PF00512">
    <property type="entry name" value="HisKA"/>
    <property type="match status" value="1"/>
</dbReference>
<dbReference type="SUPFAM" id="SSF55874">
    <property type="entry name" value="ATPase domain of HSP90 chaperone/DNA topoisomerase II/histidine kinase"/>
    <property type="match status" value="1"/>
</dbReference>
<dbReference type="AlphaFoldDB" id="A0A4Q1SBF6"/>
<sequence length="631" mass="69422">MSESTPGMRPREVLMQSGAPRPELTGEEALLLDRTHVLFLALDRKGCVSRWNRAMAELTGIPAAAVLGQPLPLSVFAEESRPMARSFFSASTQQSEATIELEMCGLDGGRRRMAWSRNGSPLDALAVVLTGTDITARHETEMRLRAEEAQARLLVEGSLGMICTHDLNGYLLSINPFAAANLGYTPEELVGRYMLDFMDVEHQHGWQSYWDAMAARGEEEGLLYVNRKDGSLCVIAFRNKLVQIPGAEPFVIGHGIDLTEKIEAEEKLRALMRQRESILESVGDGIYGLDMEGRIVFVNRAGAQLLGFTPEEMQGQPIHRLIHHSRADGMPYPESQCPVLATLHRAGPVRVRGDVFWKKDGMSIPVEYVACPLTHDGRTTGAVVAFQDVTERRQLDRMKDEFISTVSHELRTPLTSLRAALGLLSSGALAERPDRAEQMLDLAISNCNRLVFLVNDILDFERIGAGRLHLDCAEISAEELLREAVQRQAASASRAGLRFRVDAEPVRLWVDGGRIQQALSRLLANAIKFSPPNTEIAVRAQAVNEKEALIEVRDHGRGIPPEMLDSIFDRFRQGDASDSRASGGTGLGLALCRGLVNLHGGRIWAESTVGLGSSFFLTLPRAVSAFDKPMS</sequence>
<gene>
    <name evidence="10" type="ORF">ESZ00_14620</name>
</gene>
<dbReference type="GO" id="GO:0006355">
    <property type="term" value="P:regulation of DNA-templated transcription"/>
    <property type="evidence" value="ECO:0007669"/>
    <property type="project" value="InterPro"/>
</dbReference>
<dbReference type="CDD" id="cd00130">
    <property type="entry name" value="PAS"/>
    <property type="match status" value="3"/>
</dbReference>
<dbReference type="Gene3D" id="3.30.450.20">
    <property type="entry name" value="PAS domain"/>
    <property type="match status" value="3"/>
</dbReference>
<dbReference type="GO" id="GO:0000155">
    <property type="term" value="F:phosphorelay sensor kinase activity"/>
    <property type="evidence" value="ECO:0007669"/>
    <property type="project" value="InterPro"/>
</dbReference>
<feature type="domain" description="PAS" evidence="9">
    <location>
        <begin position="31"/>
        <end position="95"/>
    </location>
</feature>
<evidence type="ECO:0000256" key="4">
    <source>
        <dbReference type="ARBA" id="ARBA00022679"/>
    </source>
</evidence>
<keyword evidence="6" id="KW-0902">Two-component regulatory system</keyword>
<evidence type="ECO:0000256" key="3">
    <source>
        <dbReference type="ARBA" id="ARBA00022553"/>
    </source>
</evidence>
<dbReference type="Pfam" id="PF02518">
    <property type="entry name" value="HATPase_c"/>
    <property type="match status" value="1"/>
</dbReference>
<dbReference type="PROSITE" id="PS50112">
    <property type="entry name" value="PAS"/>
    <property type="match status" value="3"/>
</dbReference>
<keyword evidence="7" id="KW-0472">Membrane</keyword>
<dbReference type="InterPro" id="IPR013767">
    <property type="entry name" value="PAS_fold"/>
</dbReference>
<dbReference type="SMART" id="SM00387">
    <property type="entry name" value="HATPase_c"/>
    <property type="match status" value="1"/>
</dbReference>
<evidence type="ECO:0000256" key="7">
    <source>
        <dbReference type="ARBA" id="ARBA00023136"/>
    </source>
</evidence>
<dbReference type="PANTHER" id="PTHR43047">
    <property type="entry name" value="TWO-COMPONENT HISTIDINE PROTEIN KINASE"/>
    <property type="match status" value="1"/>
</dbReference>
<dbReference type="GO" id="GO:0009927">
    <property type="term" value="F:histidine phosphotransfer kinase activity"/>
    <property type="evidence" value="ECO:0007669"/>
    <property type="project" value="TreeGrafter"/>
</dbReference>
<dbReference type="PANTHER" id="PTHR43047:SF72">
    <property type="entry name" value="OSMOSENSING HISTIDINE PROTEIN KINASE SLN1"/>
    <property type="match status" value="1"/>
</dbReference>
<dbReference type="Proteomes" id="UP000290253">
    <property type="component" value="Unassembled WGS sequence"/>
</dbReference>
<dbReference type="InterPro" id="IPR036890">
    <property type="entry name" value="HATPase_C_sf"/>
</dbReference>
<dbReference type="RefSeq" id="WP_129209061.1">
    <property type="nucleotide sequence ID" value="NZ_BMGU01000005.1"/>
</dbReference>
<keyword evidence="11" id="KW-1185">Reference proteome</keyword>
<dbReference type="SUPFAM" id="SSF55785">
    <property type="entry name" value="PYP-like sensor domain (PAS domain)"/>
    <property type="match status" value="3"/>
</dbReference>
<name>A0A4Q1SBF6_9BACT</name>
<keyword evidence="3" id="KW-0597">Phosphoprotein</keyword>
<dbReference type="CDD" id="cd16922">
    <property type="entry name" value="HATPase_EvgS-ArcB-TorS-like"/>
    <property type="match status" value="1"/>
</dbReference>
<evidence type="ECO:0000259" key="8">
    <source>
        <dbReference type="PROSITE" id="PS50109"/>
    </source>
</evidence>
<keyword evidence="5" id="KW-0418">Kinase</keyword>
<feature type="domain" description="PAS" evidence="9">
    <location>
        <begin position="271"/>
        <end position="323"/>
    </location>
</feature>
<protein>
    <recommendedName>
        <fullName evidence="2">histidine kinase</fullName>
        <ecNumber evidence="2">2.7.13.3</ecNumber>
    </recommendedName>
</protein>
<dbReference type="InterPro" id="IPR035965">
    <property type="entry name" value="PAS-like_dom_sf"/>
</dbReference>
<dbReference type="Gene3D" id="1.10.287.130">
    <property type="match status" value="1"/>
</dbReference>
<keyword evidence="4" id="KW-0808">Transferase</keyword>
<evidence type="ECO:0000313" key="10">
    <source>
        <dbReference type="EMBL" id="RXS94323.1"/>
    </source>
</evidence>
<dbReference type="EC" id="2.7.13.3" evidence="2"/>
<dbReference type="GO" id="GO:0005886">
    <property type="term" value="C:plasma membrane"/>
    <property type="evidence" value="ECO:0007669"/>
    <property type="project" value="TreeGrafter"/>
</dbReference>
<dbReference type="InterPro" id="IPR003594">
    <property type="entry name" value="HATPase_dom"/>
</dbReference>
<feature type="domain" description="Histidine kinase" evidence="8">
    <location>
        <begin position="405"/>
        <end position="623"/>
    </location>
</feature>
<comment type="caution">
    <text evidence="10">The sequence shown here is derived from an EMBL/GenBank/DDBJ whole genome shotgun (WGS) entry which is preliminary data.</text>
</comment>
<dbReference type="PROSITE" id="PS50109">
    <property type="entry name" value="HIS_KIN"/>
    <property type="match status" value="1"/>
</dbReference>
<dbReference type="NCBIfam" id="TIGR00229">
    <property type="entry name" value="sensory_box"/>
    <property type="match status" value="3"/>
</dbReference>
<dbReference type="FunFam" id="1.10.287.130:FF:000001">
    <property type="entry name" value="Two-component sensor histidine kinase"/>
    <property type="match status" value="1"/>
</dbReference>
<evidence type="ECO:0000256" key="1">
    <source>
        <dbReference type="ARBA" id="ARBA00000085"/>
    </source>
</evidence>
<dbReference type="SMART" id="SM00091">
    <property type="entry name" value="PAS"/>
    <property type="match status" value="3"/>
</dbReference>
<evidence type="ECO:0000256" key="6">
    <source>
        <dbReference type="ARBA" id="ARBA00023012"/>
    </source>
</evidence>
<feature type="domain" description="PAS" evidence="9">
    <location>
        <begin position="147"/>
        <end position="201"/>
    </location>
</feature>
<dbReference type="InterPro" id="IPR003661">
    <property type="entry name" value="HisK_dim/P_dom"/>
</dbReference>
<accession>A0A4Q1SBF6</accession>
<dbReference type="InterPro" id="IPR036097">
    <property type="entry name" value="HisK_dim/P_sf"/>
</dbReference>